<dbReference type="AlphaFoldDB" id="A0A5C3MLD8"/>
<gene>
    <name evidence="1" type="ORF">OE88DRAFT_1668140</name>
</gene>
<reference evidence="1 2" key="1">
    <citation type="journal article" date="2019" name="Nat. Ecol. Evol.">
        <title>Megaphylogeny resolves global patterns of mushroom evolution.</title>
        <authorList>
            <person name="Varga T."/>
            <person name="Krizsan K."/>
            <person name="Foldi C."/>
            <person name="Dima B."/>
            <person name="Sanchez-Garcia M."/>
            <person name="Sanchez-Ramirez S."/>
            <person name="Szollosi G.J."/>
            <person name="Szarkandi J.G."/>
            <person name="Papp V."/>
            <person name="Albert L."/>
            <person name="Andreopoulos W."/>
            <person name="Angelini C."/>
            <person name="Antonin V."/>
            <person name="Barry K.W."/>
            <person name="Bougher N.L."/>
            <person name="Buchanan P."/>
            <person name="Buyck B."/>
            <person name="Bense V."/>
            <person name="Catcheside P."/>
            <person name="Chovatia M."/>
            <person name="Cooper J."/>
            <person name="Damon W."/>
            <person name="Desjardin D."/>
            <person name="Finy P."/>
            <person name="Geml J."/>
            <person name="Haridas S."/>
            <person name="Hughes K."/>
            <person name="Justo A."/>
            <person name="Karasinski D."/>
            <person name="Kautmanova I."/>
            <person name="Kiss B."/>
            <person name="Kocsube S."/>
            <person name="Kotiranta H."/>
            <person name="LaButti K.M."/>
            <person name="Lechner B.E."/>
            <person name="Liimatainen K."/>
            <person name="Lipzen A."/>
            <person name="Lukacs Z."/>
            <person name="Mihaltcheva S."/>
            <person name="Morgado L.N."/>
            <person name="Niskanen T."/>
            <person name="Noordeloos M.E."/>
            <person name="Ohm R.A."/>
            <person name="Ortiz-Santana B."/>
            <person name="Ovrebo C."/>
            <person name="Racz N."/>
            <person name="Riley R."/>
            <person name="Savchenko A."/>
            <person name="Shiryaev A."/>
            <person name="Soop K."/>
            <person name="Spirin V."/>
            <person name="Szebenyi C."/>
            <person name="Tomsovsky M."/>
            <person name="Tulloss R.E."/>
            <person name="Uehling J."/>
            <person name="Grigoriev I.V."/>
            <person name="Vagvolgyi C."/>
            <person name="Papp T."/>
            <person name="Martin F.M."/>
            <person name="Miettinen O."/>
            <person name="Hibbett D.S."/>
            <person name="Nagy L.G."/>
        </authorList>
    </citation>
    <scope>NUCLEOTIDE SEQUENCE [LARGE SCALE GENOMIC DNA]</scope>
    <source>
        <strain evidence="1 2">OMC1185</strain>
    </source>
</reference>
<evidence type="ECO:0000313" key="1">
    <source>
        <dbReference type="EMBL" id="TFK46229.1"/>
    </source>
</evidence>
<keyword evidence="2" id="KW-1185">Reference proteome</keyword>
<dbReference type="EMBL" id="ML213532">
    <property type="protein sequence ID" value="TFK46229.1"/>
    <property type="molecule type" value="Genomic_DNA"/>
</dbReference>
<accession>A0A5C3MLD8</accession>
<sequence>MPSRKLSPLLATTRTCSASMLYNSLKSYWKNVARNFLPFNAPRHSHSWQHLQGPQPRLPFYAILDCASALSSRGKSEEACKAYRVMTISKMARRCWRRRIIGFVRDMVPPSPDR</sequence>
<organism evidence="1 2">
    <name type="scientific">Heliocybe sulcata</name>
    <dbReference type="NCBI Taxonomy" id="5364"/>
    <lineage>
        <taxon>Eukaryota</taxon>
        <taxon>Fungi</taxon>
        <taxon>Dikarya</taxon>
        <taxon>Basidiomycota</taxon>
        <taxon>Agaricomycotina</taxon>
        <taxon>Agaricomycetes</taxon>
        <taxon>Gloeophyllales</taxon>
        <taxon>Gloeophyllaceae</taxon>
        <taxon>Heliocybe</taxon>
    </lineage>
</organism>
<protein>
    <submittedName>
        <fullName evidence="1">Uncharacterized protein</fullName>
    </submittedName>
</protein>
<evidence type="ECO:0000313" key="2">
    <source>
        <dbReference type="Proteomes" id="UP000305948"/>
    </source>
</evidence>
<name>A0A5C3MLD8_9AGAM</name>
<dbReference type="Proteomes" id="UP000305948">
    <property type="component" value="Unassembled WGS sequence"/>
</dbReference>
<proteinExistence type="predicted"/>